<comment type="caution">
    <text evidence="1">The sequence shown here is derived from an EMBL/GenBank/DDBJ whole genome shotgun (WGS) entry which is preliminary data.</text>
</comment>
<dbReference type="Proteomes" id="UP001501637">
    <property type="component" value="Unassembled WGS sequence"/>
</dbReference>
<dbReference type="EMBL" id="BAAAUG010000084">
    <property type="protein sequence ID" value="GAA3119171.1"/>
    <property type="molecule type" value="Genomic_DNA"/>
</dbReference>
<evidence type="ECO:0000313" key="1">
    <source>
        <dbReference type="EMBL" id="GAA3119171.1"/>
    </source>
</evidence>
<keyword evidence="2" id="KW-1185">Reference proteome</keyword>
<evidence type="ECO:0008006" key="3">
    <source>
        <dbReference type="Google" id="ProtNLM"/>
    </source>
</evidence>
<organism evidence="1 2">
    <name type="scientific">Streptomyces rectiviolaceus</name>
    <dbReference type="NCBI Taxonomy" id="332591"/>
    <lineage>
        <taxon>Bacteria</taxon>
        <taxon>Bacillati</taxon>
        <taxon>Actinomycetota</taxon>
        <taxon>Actinomycetes</taxon>
        <taxon>Kitasatosporales</taxon>
        <taxon>Streptomycetaceae</taxon>
        <taxon>Streptomyces</taxon>
    </lineage>
</organism>
<dbReference type="RefSeq" id="WP_344523432.1">
    <property type="nucleotide sequence ID" value="NZ_BAAAUG010000084.1"/>
</dbReference>
<accession>A0ABP6MM72</accession>
<gene>
    <name evidence="1" type="ORF">GCM10010449_46570</name>
</gene>
<evidence type="ECO:0000313" key="2">
    <source>
        <dbReference type="Proteomes" id="UP001501637"/>
    </source>
</evidence>
<name>A0ABP6MM72_9ACTN</name>
<proteinExistence type="predicted"/>
<reference evidence="2" key="1">
    <citation type="journal article" date="2019" name="Int. J. Syst. Evol. Microbiol.">
        <title>The Global Catalogue of Microorganisms (GCM) 10K type strain sequencing project: providing services to taxonomists for standard genome sequencing and annotation.</title>
        <authorList>
            <consortium name="The Broad Institute Genomics Platform"/>
            <consortium name="The Broad Institute Genome Sequencing Center for Infectious Disease"/>
            <person name="Wu L."/>
            <person name="Ma J."/>
        </authorList>
    </citation>
    <scope>NUCLEOTIDE SEQUENCE [LARGE SCALE GENOMIC DNA]</scope>
    <source>
        <strain evidence="2">JCM 9092</strain>
    </source>
</reference>
<sequence>MTIADHQELDVTVRAVAPVGCLVTVDGQDDGQEGFVDQAKHPSWWTDVAPPQVGDRLHVVVLDDSRVPPRLSALDSDIETGRALRGRGA</sequence>
<protein>
    <recommendedName>
        <fullName evidence="3">TRAM domain-containing protein</fullName>
    </recommendedName>
</protein>